<evidence type="ECO:0000256" key="9">
    <source>
        <dbReference type="SAM" id="Phobius"/>
    </source>
</evidence>
<organism evidence="11 12">
    <name type="scientific">Paenibacillus darwinianus</name>
    <dbReference type="NCBI Taxonomy" id="1380763"/>
    <lineage>
        <taxon>Bacteria</taxon>
        <taxon>Bacillati</taxon>
        <taxon>Bacillota</taxon>
        <taxon>Bacilli</taxon>
        <taxon>Bacillales</taxon>
        <taxon>Paenibacillaceae</taxon>
        <taxon>Paenibacillus</taxon>
    </lineage>
</organism>
<comment type="subcellular location">
    <subcellularLocation>
        <location evidence="1">Cell membrane</location>
        <topology evidence="1">Single-pass membrane protein</topology>
    </subcellularLocation>
</comment>
<evidence type="ECO:0000256" key="8">
    <source>
        <dbReference type="SAM" id="MobiDB-lite"/>
    </source>
</evidence>
<feature type="transmembrane region" description="Helical" evidence="9">
    <location>
        <begin position="20"/>
        <end position="40"/>
    </location>
</feature>
<evidence type="ECO:0000256" key="4">
    <source>
        <dbReference type="ARBA" id="ARBA00022692"/>
    </source>
</evidence>
<feature type="compositionally biased region" description="Basic and acidic residues" evidence="8">
    <location>
        <begin position="95"/>
        <end position="111"/>
    </location>
</feature>
<keyword evidence="3" id="KW-1003">Cell membrane</keyword>
<keyword evidence="11" id="KW-0282">Flagellum</keyword>
<dbReference type="SUPFAM" id="SSF103088">
    <property type="entry name" value="OmpA-like"/>
    <property type="match status" value="1"/>
</dbReference>
<keyword evidence="5 9" id="KW-1133">Transmembrane helix</keyword>
<keyword evidence="12" id="KW-1185">Reference proteome</keyword>
<dbReference type="Pfam" id="PF13677">
    <property type="entry name" value="MotB_plug"/>
    <property type="match status" value="1"/>
</dbReference>
<sequence length="276" mass="30670">MSKKHKHAEHEEHADETWLIPYADLLTLLLALFIVLYAMSSVDAKKFEDMSKAFNIAFSSGKGILDQSAVVTNANQMNVIDQTKPNSDGNQTMSERQRQRKAESLRQKEQQQLEKLKRQLDQYIRNNGLTAQLKTQLNQSQLLITISNTALFDSGSADIKQESRKLATTIGAMLEAYPGYEISVAGHTDNQPIHTAEFPSNYELSAKRAINFMSILLASGHLDPKLISPTGYGEFRPIATNATAAGRAKNRRVEISIIRKYTDAAATETLTVAAEQ</sequence>
<dbReference type="InterPro" id="IPR036737">
    <property type="entry name" value="OmpA-like_sf"/>
</dbReference>
<gene>
    <name evidence="11" type="ORF">BG53_08945</name>
</gene>
<evidence type="ECO:0000256" key="3">
    <source>
        <dbReference type="ARBA" id="ARBA00022475"/>
    </source>
</evidence>
<dbReference type="Gene3D" id="3.30.1330.60">
    <property type="entry name" value="OmpA-like domain"/>
    <property type="match status" value="1"/>
</dbReference>
<reference evidence="11 12" key="1">
    <citation type="submission" date="2014-02" db="EMBL/GenBank/DDBJ databases">
        <title>Genome sequence of Paenibacillus darwinianus reveals adaptive mechanisms for survival in Antarctic soils.</title>
        <authorList>
            <person name="Dsouza M."/>
            <person name="Taylor M.W."/>
            <person name="Turner S.J."/>
            <person name="Aislabie J."/>
        </authorList>
    </citation>
    <scope>NUCLEOTIDE SEQUENCE [LARGE SCALE GENOMIC DNA]</scope>
    <source>
        <strain evidence="11 12">CE1</strain>
    </source>
</reference>
<keyword evidence="4 9" id="KW-0812">Transmembrane</keyword>
<evidence type="ECO:0000256" key="7">
    <source>
        <dbReference type="PROSITE-ProRule" id="PRU00473"/>
    </source>
</evidence>
<accession>A0A9W5RYR0</accession>
<dbReference type="PANTHER" id="PTHR30329">
    <property type="entry name" value="STATOR ELEMENT OF FLAGELLAR MOTOR COMPLEX"/>
    <property type="match status" value="1"/>
</dbReference>
<dbReference type="AlphaFoldDB" id="A0A9W5RYR0"/>
<keyword evidence="11" id="KW-0966">Cell projection</keyword>
<evidence type="ECO:0000256" key="5">
    <source>
        <dbReference type="ARBA" id="ARBA00022989"/>
    </source>
</evidence>
<dbReference type="PANTHER" id="PTHR30329:SF21">
    <property type="entry name" value="LIPOPROTEIN YIAD-RELATED"/>
    <property type="match status" value="1"/>
</dbReference>
<proteinExistence type="inferred from homology"/>
<dbReference type="InterPro" id="IPR050330">
    <property type="entry name" value="Bact_OuterMem_StrucFunc"/>
</dbReference>
<dbReference type="GO" id="GO:0005886">
    <property type="term" value="C:plasma membrane"/>
    <property type="evidence" value="ECO:0007669"/>
    <property type="project" value="UniProtKB-SubCell"/>
</dbReference>
<protein>
    <submittedName>
        <fullName evidence="11">Flagellar motor protein MotB</fullName>
    </submittedName>
</protein>
<dbReference type="PROSITE" id="PS51123">
    <property type="entry name" value="OMPA_2"/>
    <property type="match status" value="1"/>
</dbReference>
<dbReference type="Proteomes" id="UP000053750">
    <property type="component" value="Unassembled WGS sequence"/>
</dbReference>
<dbReference type="Pfam" id="PF00691">
    <property type="entry name" value="OmpA"/>
    <property type="match status" value="1"/>
</dbReference>
<dbReference type="RefSeq" id="WP_036584255.1">
    <property type="nucleotide sequence ID" value="NZ_KK082169.1"/>
</dbReference>
<name>A0A9W5RYR0_9BACL</name>
<comment type="caution">
    <text evidence="11">The sequence shown here is derived from an EMBL/GenBank/DDBJ whole genome shotgun (WGS) entry which is preliminary data.</text>
</comment>
<comment type="similarity">
    <text evidence="2">Belongs to the MotB family.</text>
</comment>
<feature type="compositionally biased region" description="Polar residues" evidence="8">
    <location>
        <begin position="80"/>
        <end position="94"/>
    </location>
</feature>
<dbReference type="OrthoDB" id="9815217at2"/>
<dbReference type="CDD" id="cd07185">
    <property type="entry name" value="OmpA_C-like"/>
    <property type="match status" value="1"/>
</dbReference>
<evidence type="ECO:0000256" key="1">
    <source>
        <dbReference type="ARBA" id="ARBA00004162"/>
    </source>
</evidence>
<evidence type="ECO:0000259" key="10">
    <source>
        <dbReference type="PROSITE" id="PS51123"/>
    </source>
</evidence>
<feature type="domain" description="OmpA-like" evidence="10">
    <location>
        <begin position="139"/>
        <end position="261"/>
    </location>
</feature>
<dbReference type="InterPro" id="IPR006665">
    <property type="entry name" value="OmpA-like"/>
</dbReference>
<evidence type="ECO:0000313" key="11">
    <source>
        <dbReference type="EMBL" id="EXX85318.1"/>
    </source>
</evidence>
<dbReference type="NCBIfam" id="NF005831">
    <property type="entry name" value="PRK07734.1"/>
    <property type="match status" value="1"/>
</dbReference>
<feature type="region of interest" description="Disordered" evidence="8">
    <location>
        <begin position="80"/>
        <end position="111"/>
    </location>
</feature>
<dbReference type="EMBL" id="JFHU01000232">
    <property type="protein sequence ID" value="EXX85318.1"/>
    <property type="molecule type" value="Genomic_DNA"/>
</dbReference>
<evidence type="ECO:0000256" key="6">
    <source>
        <dbReference type="ARBA" id="ARBA00023136"/>
    </source>
</evidence>
<keyword evidence="11" id="KW-0969">Cilium</keyword>
<dbReference type="InterPro" id="IPR025713">
    <property type="entry name" value="MotB-like_N_dom"/>
</dbReference>
<evidence type="ECO:0000313" key="12">
    <source>
        <dbReference type="Proteomes" id="UP000053750"/>
    </source>
</evidence>
<evidence type="ECO:0000256" key="2">
    <source>
        <dbReference type="ARBA" id="ARBA00008914"/>
    </source>
</evidence>
<keyword evidence="6 7" id="KW-0472">Membrane</keyword>